<sequence length="348" mass="37113">MAAELRVGFWLLLLGGLLWLLAPVLTPFLFSAILAYLGDPLADRLEAWGLSRTAAVVSVFVTLIGSLLLLLLVIVPSLERQLVNLVQQGPAVLDWLKHSGLPWLRDHLPIDTALVDIDALKGELTQALGKAGGIVQTLLATAARSSSVVIGFLVNLFLVPVLTFYLLRDWDVLVARIRALLPRRIEPPVSALAAETNEVLGAFLRGQFAVMLALGAIYAVGLTLLGLHYGLLIGLLAGLVSFVPYMGFIVGIGVAGVAALVQYQDLLHVTLVAGVFAIGQALEGTVLTPRLVGERIGLHPVAVIFAVLAGGHLFGFFGVLLALPVASIVMVLLRHTHDRYLASDLYEG</sequence>
<dbReference type="Pfam" id="PF01594">
    <property type="entry name" value="AI-2E_transport"/>
    <property type="match status" value="1"/>
</dbReference>
<keyword evidence="3 6" id="KW-0812">Transmembrane</keyword>
<feature type="transmembrane region" description="Helical" evidence="6">
    <location>
        <begin position="235"/>
        <end position="259"/>
    </location>
</feature>
<dbReference type="GO" id="GO:0016020">
    <property type="term" value="C:membrane"/>
    <property type="evidence" value="ECO:0007669"/>
    <property type="project" value="UniProtKB-SubCell"/>
</dbReference>
<dbReference type="OrthoDB" id="5792512at2"/>
<comment type="caution">
    <text evidence="7">The sequence shown here is derived from an EMBL/GenBank/DDBJ whole genome shotgun (WGS) entry which is preliminary data.</text>
</comment>
<feature type="transmembrane region" description="Helical" evidence="6">
    <location>
        <begin position="148"/>
        <end position="167"/>
    </location>
</feature>
<evidence type="ECO:0000256" key="2">
    <source>
        <dbReference type="ARBA" id="ARBA00009773"/>
    </source>
</evidence>
<evidence type="ECO:0000313" key="7">
    <source>
        <dbReference type="EMBL" id="PWV65945.1"/>
    </source>
</evidence>
<feature type="transmembrane region" description="Helical" evidence="6">
    <location>
        <begin position="208"/>
        <end position="229"/>
    </location>
</feature>
<accession>A0A317N0D2</accession>
<evidence type="ECO:0000256" key="4">
    <source>
        <dbReference type="ARBA" id="ARBA00022989"/>
    </source>
</evidence>
<dbReference type="PANTHER" id="PTHR21716:SF64">
    <property type="entry name" value="AI-2 TRANSPORT PROTEIN TQSA"/>
    <property type="match status" value="1"/>
</dbReference>
<keyword evidence="4 6" id="KW-1133">Transmembrane helix</keyword>
<dbReference type="Proteomes" id="UP000246569">
    <property type="component" value="Unassembled WGS sequence"/>
</dbReference>
<feature type="transmembrane region" description="Helical" evidence="6">
    <location>
        <begin position="12"/>
        <end position="37"/>
    </location>
</feature>
<feature type="transmembrane region" description="Helical" evidence="6">
    <location>
        <begin position="302"/>
        <end position="333"/>
    </location>
</feature>
<proteinExistence type="inferred from homology"/>
<protein>
    <submittedName>
        <fullName evidence="7">Putative PurR-regulated permease PerM</fullName>
    </submittedName>
</protein>
<evidence type="ECO:0000313" key="8">
    <source>
        <dbReference type="Proteomes" id="UP000246569"/>
    </source>
</evidence>
<keyword evidence="5 6" id="KW-0472">Membrane</keyword>
<name>A0A317N0D2_9GAMM</name>
<comment type="subcellular location">
    <subcellularLocation>
        <location evidence="1">Membrane</location>
        <topology evidence="1">Multi-pass membrane protein</topology>
    </subcellularLocation>
</comment>
<keyword evidence="8" id="KW-1185">Reference proteome</keyword>
<evidence type="ECO:0000256" key="6">
    <source>
        <dbReference type="SAM" id="Phobius"/>
    </source>
</evidence>
<feature type="transmembrane region" description="Helical" evidence="6">
    <location>
        <begin position="266"/>
        <end position="282"/>
    </location>
</feature>
<dbReference type="PANTHER" id="PTHR21716">
    <property type="entry name" value="TRANSMEMBRANE PROTEIN"/>
    <property type="match status" value="1"/>
</dbReference>
<dbReference type="GO" id="GO:0055085">
    <property type="term" value="P:transmembrane transport"/>
    <property type="evidence" value="ECO:0007669"/>
    <property type="project" value="TreeGrafter"/>
</dbReference>
<organism evidence="7 8">
    <name type="scientific">Plasticicumulans acidivorans</name>
    <dbReference type="NCBI Taxonomy" id="886464"/>
    <lineage>
        <taxon>Bacteria</taxon>
        <taxon>Pseudomonadati</taxon>
        <taxon>Pseudomonadota</taxon>
        <taxon>Gammaproteobacteria</taxon>
        <taxon>Candidatus Competibacteraceae</taxon>
        <taxon>Plasticicumulans</taxon>
    </lineage>
</organism>
<evidence type="ECO:0000256" key="1">
    <source>
        <dbReference type="ARBA" id="ARBA00004141"/>
    </source>
</evidence>
<dbReference type="AlphaFoldDB" id="A0A317N0D2"/>
<gene>
    <name evidence="7" type="ORF">C7443_101431</name>
</gene>
<feature type="transmembrane region" description="Helical" evidence="6">
    <location>
        <begin position="49"/>
        <end position="75"/>
    </location>
</feature>
<evidence type="ECO:0000256" key="3">
    <source>
        <dbReference type="ARBA" id="ARBA00022692"/>
    </source>
</evidence>
<reference evidence="7 8" key="1">
    <citation type="submission" date="2018-05" db="EMBL/GenBank/DDBJ databases">
        <title>Genomic Encyclopedia of Type Strains, Phase IV (KMG-IV): sequencing the most valuable type-strain genomes for metagenomic binning, comparative biology and taxonomic classification.</title>
        <authorList>
            <person name="Goeker M."/>
        </authorList>
    </citation>
    <scope>NUCLEOTIDE SEQUENCE [LARGE SCALE GENOMIC DNA]</scope>
    <source>
        <strain evidence="7 8">DSM 23606</strain>
    </source>
</reference>
<dbReference type="EMBL" id="QGTJ01000001">
    <property type="protein sequence ID" value="PWV65945.1"/>
    <property type="molecule type" value="Genomic_DNA"/>
</dbReference>
<evidence type="ECO:0000256" key="5">
    <source>
        <dbReference type="ARBA" id="ARBA00023136"/>
    </source>
</evidence>
<dbReference type="RefSeq" id="WP_110016924.1">
    <property type="nucleotide sequence ID" value="NZ_QGTJ01000001.1"/>
</dbReference>
<dbReference type="InterPro" id="IPR002549">
    <property type="entry name" value="AI-2E-like"/>
</dbReference>
<comment type="similarity">
    <text evidence="2">Belongs to the autoinducer-2 exporter (AI-2E) (TC 2.A.86) family.</text>
</comment>